<organism evidence="3 4">
    <name type="scientific">Candidatus Taylorbacteria bacterium RIFCSPLOWO2_01_FULL_45_15b</name>
    <dbReference type="NCBI Taxonomy" id="1802319"/>
    <lineage>
        <taxon>Bacteria</taxon>
        <taxon>Candidatus Tayloriibacteriota</taxon>
    </lineage>
</organism>
<protein>
    <recommendedName>
        <fullName evidence="5">Ribulose-phosphate 3-epimerase</fullName>
    </recommendedName>
</protein>
<dbReference type="Gene3D" id="3.20.20.70">
    <property type="entry name" value="Aldolase class I"/>
    <property type="match status" value="1"/>
</dbReference>
<gene>
    <name evidence="3" type="ORF">A2928_03810</name>
</gene>
<dbReference type="GO" id="GO:0016857">
    <property type="term" value="F:racemase and epimerase activity, acting on carbohydrates and derivatives"/>
    <property type="evidence" value="ECO:0007669"/>
    <property type="project" value="InterPro"/>
</dbReference>
<keyword evidence="1" id="KW-0479">Metal-binding</keyword>
<evidence type="ECO:0000256" key="2">
    <source>
        <dbReference type="ARBA" id="ARBA00023235"/>
    </source>
</evidence>
<comment type="caution">
    <text evidence="3">The sequence shown here is derived from an EMBL/GenBank/DDBJ whole genome shotgun (WGS) entry which is preliminary data.</text>
</comment>
<dbReference type="EMBL" id="MHRX01000049">
    <property type="protein sequence ID" value="OHA32281.1"/>
    <property type="molecule type" value="Genomic_DNA"/>
</dbReference>
<dbReference type="SUPFAM" id="SSF51366">
    <property type="entry name" value="Ribulose-phoshate binding barrel"/>
    <property type="match status" value="1"/>
</dbReference>
<reference evidence="3 4" key="1">
    <citation type="journal article" date="2016" name="Nat. Commun.">
        <title>Thousands of microbial genomes shed light on interconnected biogeochemical processes in an aquifer system.</title>
        <authorList>
            <person name="Anantharaman K."/>
            <person name="Brown C.T."/>
            <person name="Hug L.A."/>
            <person name="Sharon I."/>
            <person name="Castelle C.J."/>
            <person name="Probst A.J."/>
            <person name="Thomas B.C."/>
            <person name="Singh A."/>
            <person name="Wilkins M.J."/>
            <person name="Karaoz U."/>
            <person name="Brodie E.L."/>
            <person name="Williams K.H."/>
            <person name="Hubbard S.S."/>
            <person name="Banfield J.F."/>
        </authorList>
    </citation>
    <scope>NUCLEOTIDE SEQUENCE [LARGE SCALE GENOMIC DNA]</scope>
</reference>
<accession>A0A1G2NAJ4</accession>
<proteinExistence type="predicted"/>
<dbReference type="InterPro" id="IPR000056">
    <property type="entry name" value="Ribul_P_3_epim-like"/>
</dbReference>
<dbReference type="GO" id="GO:0046872">
    <property type="term" value="F:metal ion binding"/>
    <property type="evidence" value="ECO:0007669"/>
    <property type="project" value="UniProtKB-KW"/>
</dbReference>
<dbReference type="Proteomes" id="UP000176221">
    <property type="component" value="Unassembled WGS sequence"/>
</dbReference>
<dbReference type="InterPro" id="IPR013785">
    <property type="entry name" value="Aldolase_TIM"/>
</dbReference>
<dbReference type="PANTHER" id="PTHR11749">
    <property type="entry name" value="RIBULOSE-5-PHOSPHATE-3-EPIMERASE"/>
    <property type="match status" value="1"/>
</dbReference>
<evidence type="ECO:0008006" key="5">
    <source>
        <dbReference type="Google" id="ProtNLM"/>
    </source>
</evidence>
<evidence type="ECO:0000313" key="4">
    <source>
        <dbReference type="Proteomes" id="UP000176221"/>
    </source>
</evidence>
<evidence type="ECO:0000256" key="1">
    <source>
        <dbReference type="ARBA" id="ARBA00022723"/>
    </source>
</evidence>
<dbReference type="STRING" id="1802319.A2928_03810"/>
<name>A0A1G2NAJ4_9BACT</name>
<dbReference type="GO" id="GO:0005975">
    <property type="term" value="P:carbohydrate metabolic process"/>
    <property type="evidence" value="ECO:0007669"/>
    <property type="project" value="InterPro"/>
</dbReference>
<dbReference type="InterPro" id="IPR011060">
    <property type="entry name" value="RibuloseP-bd_barrel"/>
</dbReference>
<sequence>MAEIIPAIIGENYEEVIHKIEMVKNFVALVQIDALDGRFTPTEAWPYDRGGYDPAFETILSEEEGLPFWEDLDFEIDLMVEDVERAATDWMHAGAAGLIFHIESKGDIKFIIEKIRKQFPKGDEGFPSELKIGVAIRPSTDIEALAPVIDFADFIQCMGSDSIGSQGVELDSRIYEKISALRKKYPDITISIDIGVNEDTAPKLVAAGANKLVAGSAIFSKDNPASTIEFFKSL</sequence>
<dbReference type="Pfam" id="PF00834">
    <property type="entry name" value="Ribul_P_3_epim"/>
    <property type="match status" value="1"/>
</dbReference>
<keyword evidence="2" id="KW-0413">Isomerase</keyword>
<evidence type="ECO:0000313" key="3">
    <source>
        <dbReference type="EMBL" id="OHA32281.1"/>
    </source>
</evidence>
<dbReference type="AlphaFoldDB" id="A0A1G2NAJ4"/>